<dbReference type="SUPFAM" id="SSF48264">
    <property type="entry name" value="Cytochrome P450"/>
    <property type="match status" value="1"/>
</dbReference>
<dbReference type="PROSITE" id="PS00086">
    <property type="entry name" value="CYTOCHROME_P450"/>
    <property type="match status" value="1"/>
</dbReference>
<evidence type="ECO:0000313" key="3">
    <source>
        <dbReference type="EMBL" id="OGI67291.1"/>
    </source>
</evidence>
<gene>
    <name evidence="3" type="ORF">A2W18_11315</name>
</gene>
<dbReference type="EMBL" id="MFSP01000064">
    <property type="protein sequence ID" value="OGI67291.1"/>
    <property type="molecule type" value="Genomic_DNA"/>
</dbReference>
<dbReference type="InterPro" id="IPR036396">
    <property type="entry name" value="Cyt_P450_sf"/>
</dbReference>
<dbReference type="PANTHER" id="PTHR46696">
    <property type="entry name" value="P450, PUTATIVE (EUROFUNG)-RELATED"/>
    <property type="match status" value="1"/>
</dbReference>
<dbReference type="GO" id="GO:0016705">
    <property type="term" value="F:oxidoreductase activity, acting on paired donors, with incorporation or reduction of molecular oxygen"/>
    <property type="evidence" value="ECO:0007669"/>
    <property type="project" value="InterPro"/>
</dbReference>
<feature type="non-terminal residue" evidence="3">
    <location>
        <position position="1"/>
    </location>
</feature>
<dbReference type="PRINTS" id="PR00359">
    <property type="entry name" value="BP450"/>
</dbReference>
<accession>A0A1F6VCA0</accession>
<evidence type="ECO:0000313" key="4">
    <source>
        <dbReference type="Proteomes" id="UP000179076"/>
    </source>
</evidence>
<dbReference type="InterPro" id="IPR017972">
    <property type="entry name" value="Cyt_P450_CS"/>
</dbReference>
<comment type="caution">
    <text evidence="3">The sequence shown here is derived from an EMBL/GenBank/DDBJ whole genome shotgun (WGS) entry which is preliminary data.</text>
</comment>
<dbReference type="InterPro" id="IPR002397">
    <property type="entry name" value="Cyt_P450_B"/>
</dbReference>
<evidence type="ECO:0000256" key="2">
    <source>
        <dbReference type="RuleBase" id="RU000461"/>
    </source>
</evidence>
<dbReference type="Pfam" id="PF00067">
    <property type="entry name" value="p450"/>
    <property type="match status" value="1"/>
</dbReference>
<name>A0A1F6VCA0_9PROT</name>
<dbReference type="GO" id="GO:0004497">
    <property type="term" value="F:monooxygenase activity"/>
    <property type="evidence" value="ECO:0007669"/>
    <property type="project" value="UniProtKB-KW"/>
</dbReference>
<dbReference type="Gene3D" id="1.10.630.10">
    <property type="entry name" value="Cytochrome P450"/>
    <property type="match status" value="1"/>
</dbReference>
<dbReference type="Proteomes" id="UP000179076">
    <property type="component" value="Unassembled WGS sequence"/>
</dbReference>
<keyword evidence="2" id="KW-0503">Monooxygenase</keyword>
<evidence type="ECO:0008006" key="5">
    <source>
        <dbReference type="Google" id="ProtNLM"/>
    </source>
</evidence>
<dbReference type="GO" id="GO:0005506">
    <property type="term" value="F:iron ion binding"/>
    <property type="evidence" value="ECO:0007669"/>
    <property type="project" value="InterPro"/>
</dbReference>
<keyword evidence="2" id="KW-0479">Metal-binding</keyword>
<keyword evidence="2" id="KW-0408">Iron</keyword>
<dbReference type="PANTHER" id="PTHR46696:SF1">
    <property type="entry name" value="CYTOCHROME P450 YJIB-RELATED"/>
    <property type="match status" value="1"/>
</dbReference>
<dbReference type="InterPro" id="IPR001128">
    <property type="entry name" value="Cyt_P450"/>
</dbReference>
<sequence>RHLVRMNDGPGHYPFSKAIAAVLASVEPNQVIARSRLHAQALTDELTPISDSTGLTEFTFRLSAYVIGSLLGVPQDKLNQTAQWVGEFVRCVFPASTPAQIEQGKIAAGHLLELFRDLYQSEASCAHDGLLAALVREGERVGRTAADVIIANGIGLLSQAYEATAGLIGNSLLALAARPELRNQVAVDIARAREVVLEVLRYDPPTHNTRRFLARDSMLAGQEMKAGDAILVVLAAANRDPAANPEPQRFDVLRKDRRLYTFGAGGHACAGDTFAVTIAQLAVLHLIEAGLDFDRLTVMTYRPSANVRIPVFREPGA</sequence>
<keyword evidence="2" id="KW-0560">Oxidoreductase</keyword>
<dbReference type="GO" id="GO:0020037">
    <property type="term" value="F:heme binding"/>
    <property type="evidence" value="ECO:0007669"/>
    <property type="project" value="InterPro"/>
</dbReference>
<dbReference type="AlphaFoldDB" id="A0A1F6VCA0"/>
<organism evidence="3 4">
    <name type="scientific">Candidatus Muproteobacteria bacterium RBG_16_60_9</name>
    <dbReference type="NCBI Taxonomy" id="1817755"/>
    <lineage>
        <taxon>Bacteria</taxon>
        <taxon>Pseudomonadati</taxon>
        <taxon>Pseudomonadota</taxon>
        <taxon>Candidatus Muproteobacteria</taxon>
    </lineage>
</organism>
<protein>
    <recommendedName>
        <fullName evidence="5">Cytochrome</fullName>
    </recommendedName>
</protein>
<evidence type="ECO:0000256" key="1">
    <source>
        <dbReference type="ARBA" id="ARBA00010617"/>
    </source>
</evidence>
<comment type="similarity">
    <text evidence="1 2">Belongs to the cytochrome P450 family.</text>
</comment>
<keyword evidence="2" id="KW-0349">Heme</keyword>
<proteinExistence type="inferred from homology"/>
<reference evidence="3 4" key="1">
    <citation type="journal article" date="2016" name="Nat. Commun.">
        <title>Thousands of microbial genomes shed light on interconnected biogeochemical processes in an aquifer system.</title>
        <authorList>
            <person name="Anantharaman K."/>
            <person name="Brown C.T."/>
            <person name="Hug L.A."/>
            <person name="Sharon I."/>
            <person name="Castelle C.J."/>
            <person name="Probst A.J."/>
            <person name="Thomas B.C."/>
            <person name="Singh A."/>
            <person name="Wilkins M.J."/>
            <person name="Karaoz U."/>
            <person name="Brodie E.L."/>
            <person name="Williams K.H."/>
            <person name="Hubbard S.S."/>
            <person name="Banfield J.F."/>
        </authorList>
    </citation>
    <scope>NUCLEOTIDE SEQUENCE [LARGE SCALE GENOMIC DNA]</scope>
</reference>